<accession>A0A0F9ES26</accession>
<gene>
    <name evidence="1" type="ORF">LCGC14_2040040</name>
</gene>
<proteinExistence type="predicted"/>
<evidence type="ECO:0000313" key="1">
    <source>
        <dbReference type="EMBL" id="KKL76923.1"/>
    </source>
</evidence>
<organism evidence="1">
    <name type="scientific">marine sediment metagenome</name>
    <dbReference type="NCBI Taxonomy" id="412755"/>
    <lineage>
        <taxon>unclassified sequences</taxon>
        <taxon>metagenomes</taxon>
        <taxon>ecological metagenomes</taxon>
    </lineage>
</organism>
<reference evidence="1" key="1">
    <citation type="journal article" date="2015" name="Nature">
        <title>Complex archaea that bridge the gap between prokaryotes and eukaryotes.</title>
        <authorList>
            <person name="Spang A."/>
            <person name="Saw J.H."/>
            <person name="Jorgensen S.L."/>
            <person name="Zaremba-Niedzwiedzka K."/>
            <person name="Martijn J."/>
            <person name="Lind A.E."/>
            <person name="van Eijk R."/>
            <person name="Schleper C."/>
            <person name="Guy L."/>
            <person name="Ettema T.J."/>
        </authorList>
    </citation>
    <scope>NUCLEOTIDE SEQUENCE</scope>
</reference>
<comment type="caution">
    <text evidence="1">The sequence shown here is derived from an EMBL/GenBank/DDBJ whole genome shotgun (WGS) entry which is preliminary data.</text>
</comment>
<sequence length="150" mass="17321">MDRIEEDRKKQWEAILKLGKPQPDQSSRLLTDKWSDPKLHKYMSRMSCGYMHYDMNIVEMLEAQRDLTASIKDAEKAELEKGFRAEENETLIDFALNVATHFDECRDSRIGFIMQQAFGDIEWDECQDIISTVISQGKALKANPTSEVEG</sequence>
<dbReference type="EMBL" id="LAZR01023902">
    <property type="protein sequence ID" value="KKL76923.1"/>
    <property type="molecule type" value="Genomic_DNA"/>
</dbReference>
<dbReference type="AlphaFoldDB" id="A0A0F9ES26"/>
<protein>
    <submittedName>
        <fullName evidence="1">Uncharacterized protein</fullName>
    </submittedName>
</protein>
<name>A0A0F9ES26_9ZZZZ</name>